<dbReference type="PANTHER" id="PTHR33103:SF19">
    <property type="entry name" value="OS09G0544700 PROTEIN"/>
    <property type="match status" value="1"/>
</dbReference>
<comment type="caution">
    <text evidence="1">The sequence shown here is derived from an EMBL/GenBank/DDBJ whole genome shotgun (WGS) entry which is preliminary data.</text>
</comment>
<name>A0AAN9MUT4_PHACN</name>
<protein>
    <recommendedName>
        <fullName evidence="3">DUF674 family protein</fullName>
    </recommendedName>
</protein>
<dbReference type="PANTHER" id="PTHR33103">
    <property type="entry name" value="OS01G0153900 PROTEIN"/>
    <property type="match status" value="1"/>
</dbReference>
<reference evidence="1 2" key="1">
    <citation type="submission" date="2024-01" db="EMBL/GenBank/DDBJ databases">
        <title>The genomes of 5 underutilized Papilionoideae crops provide insights into root nodulation and disease resistanc.</title>
        <authorList>
            <person name="Jiang F."/>
        </authorList>
    </citation>
    <scope>NUCLEOTIDE SEQUENCE [LARGE SCALE GENOMIC DNA]</scope>
    <source>
        <strain evidence="1">JINMINGXINNONG_FW02</strain>
        <tissue evidence="1">Leaves</tissue>
    </source>
</reference>
<keyword evidence="2" id="KW-1185">Reference proteome</keyword>
<evidence type="ECO:0000313" key="2">
    <source>
        <dbReference type="Proteomes" id="UP001374584"/>
    </source>
</evidence>
<dbReference type="InterPro" id="IPR007750">
    <property type="entry name" value="DUF674"/>
</dbReference>
<evidence type="ECO:0000313" key="1">
    <source>
        <dbReference type="EMBL" id="KAK7357968.1"/>
    </source>
</evidence>
<accession>A0AAN9MUT4</accession>
<dbReference type="EMBL" id="JAYMYR010000006">
    <property type="protein sequence ID" value="KAK7357968.1"/>
    <property type="molecule type" value="Genomic_DNA"/>
</dbReference>
<dbReference type="AlphaFoldDB" id="A0AAN9MUT4"/>
<dbReference type="Proteomes" id="UP001374584">
    <property type="component" value="Unassembled WGS sequence"/>
</dbReference>
<sequence>MASSSSSSSSSKLTLKLLIDTNRDKVLFAEASKAVVDFLFNLLRLPIGTVIRILNKDHMVGSLGNLYQSVENLDEAYMQPNQQKDLLLKPSAAISSSQISGLLPPIDDSSCNFSATALFYRCPSHSSHVTCDSRTPCPVQQCGKKMDSKVSFVGGDAKESFADRGGFGKEVVTYMVIDDLVIQPLSSISSITLLNKFNVSEVGALKEKVVVLDMNQGVNLLKVSLQSKNVLTDVFLKNHTSK</sequence>
<proteinExistence type="predicted"/>
<organism evidence="1 2">
    <name type="scientific">Phaseolus coccineus</name>
    <name type="common">Scarlet runner bean</name>
    <name type="synonym">Phaseolus multiflorus</name>
    <dbReference type="NCBI Taxonomy" id="3886"/>
    <lineage>
        <taxon>Eukaryota</taxon>
        <taxon>Viridiplantae</taxon>
        <taxon>Streptophyta</taxon>
        <taxon>Embryophyta</taxon>
        <taxon>Tracheophyta</taxon>
        <taxon>Spermatophyta</taxon>
        <taxon>Magnoliopsida</taxon>
        <taxon>eudicotyledons</taxon>
        <taxon>Gunneridae</taxon>
        <taxon>Pentapetalae</taxon>
        <taxon>rosids</taxon>
        <taxon>fabids</taxon>
        <taxon>Fabales</taxon>
        <taxon>Fabaceae</taxon>
        <taxon>Papilionoideae</taxon>
        <taxon>50 kb inversion clade</taxon>
        <taxon>NPAAA clade</taxon>
        <taxon>indigoferoid/millettioid clade</taxon>
        <taxon>Phaseoleae</taxon>
        <taxon>Phaseolus</taxon>
    </lineage>
</organism>
<evidence type="ECO:0008006" key="3">
    <source>
        <dbReference type="Google" id="ProtNLM"/>
    </source>
</evidence>
<gene>
    <name evidence="1" type="ORF">VNO80_17266</name>
</gene>
<dbReference type="Pfam" id="PF05056">
    <property type="entry name" value="DUF674"/>
    <property type="match status" value="1"/>
</dbReference>